<reference evidence="1" key="1">
    <citation type="journal article" date="2023" name="Nat. Commun.">
        <title>Diploid and tetraploid genomes of Acorus and the evolution of monocots.</title>
        <authorList>
            <person name="Ma L."/>
            <person name="Liu K.W."/>
            <person name="Li Z."/>
            <person name="Hsiao Y.Y."/>
            <person name="Qi Y."/>
            <person name="Fu T."/>
            <person name="Tang G.D."/>
            <person name="Zhang D."/>
            <person name="Sun W.H."/>
            <person name="Liu D.K."/>
            <person name="Li Y."/>
            <person name="Chen G.Z."/>
            <person name="Liu X.D."/>
            <person name="Liao X.Y."/>
            <person name="Jiang Y.T."/>
            <person name="Yu X."/>
            <person name="Hao Y."/>
            <person name="Huang J."/>
            <person name="Zhao X.W."/>
            <person name="Ke S."/>
            <person name="Chen Y.Y."/>
            <person name="Wu W.L."/>
            <person name="Hsu J.L."/>
            <person name="Lin Y.F."/>
            <person name="Huang M.D."/>
            <person name="Li C.Y."/>
            <person name="Huang L."/>
            <person name="Wang Z.W."/>
            <person name="Zhao X."/>
            <person name="Zhong W.Y."/>
            <person name="Peng D.H."/>
            <person name="Ahmad S."/>
            <person name="Lan S."/>
            <person name="Zhang J.S."/>
            <person name="Tsai W.C."/>
            <person name="Van de Peer Y."/>
            <person name="Liu Z.J."/>
        </authorList>
    </citation>
    <scope>NUCLEOTIDE SEQUENCE</scope>
    <source>
        <strain evidence="1">CP</strain>
    </source>
</reference>
<gene>
    <name evidence="1" type="ORF">QJS10_CPB20g00954</name>
</gene>
<organism evidence="1 2">
    <name type="scientific">Acorus calamus</name>
    <name type="common">Sweet flag</name>
    <dbReference type="NCBI Taxonomy" id="4465"/>
    <lineage>
        <taxon>Eukaryota</taxon>
        <taxon>Viridiplantae</taxon>
        <taxon>Streptophyta</taxon>
        <taxon>Embryophyta</taxon>
        <taxon>Tracheophyta</taxon>
        <taxon>Spermatophyta</taxon>
        <taxon>Magnoliopsida</taxon>
        <taxon>Liliopsida</taxon>
        <taxon>Acoraceae</taxon>
        <taxon>Acorus</taxon>
    </lineage>
</organism>
<dbReference type="AlphaFoldDB" id="A0AAV9CCS3"/>
<sequence>MGNNVCCKACKNRFVRKDDWTTSTESTDNVTTESAPDPIQIHGKFAIEANAMFRFGDDVPRDAINVPAVDATNIPVVTTNTSDAPTTENNP</sequence>
<proteinExistence type="predicted"/>
<reference evidence="1" key="2">
    <citation type="submission" date="2023-06" db="EMBL/GenBank/DDBJ databases">
        <authorList>
            <person name="Ma L."/>
            <person name="Liu K.-W."/>
            <person name="Li Z."/>
            <person name="Hsiao Y.-Y."/>
            <person name="Qi Y."/>
            <person name="Fu T."/>
            <person name="Tang G."/>
            <person name="Zhang D."/>
            <person name="Sun W.-H."/>
            <person name="Liu D.-K."/>
            <person name="Li Y."/>
            <person name="Chen G.-Z."/>
            <person name="Liu X.-D."/>
            <person name="Liao X.-Y."/>
            <person name="Jiang Y.-T."/>
            <person name="Yu X."/>
            <person name="Hao Y."/>
            <person name="Huang J."/>
            <person name="Zhao X.-W."/>
            <person name="Ke S."/>
            <person name="Chen Y.-Y."/>
            <person name="Wu W.-L."/>
            <person name="Hsu J.-L."/>
            <person name="Lin Y.-F."/>
            <person name="Huang M.-D."/>
            <person name="Li C.-Y."/>
            <person name="Huang L."/>
            <person name="Wang Z.-W."/>
            <person name="Zhao X."/>
            <person name="Zhong W.-Y."/>
            <person name="Peng D.-H."/>
            <person name="Ahmad S."/>
            <person name="Lan S."/>
            <person name="Zhang J.-S."/>
            <person name="Tsai W.-C."/>
            <person name="Van De Peer Y."/>
            <person name="Liu Z.-J."/>
        </authorList>
    </citation>
    <scope>NUCLEOTIDE SEQUENCE</scope>
    <source>
        <strain evidence="1">CP</strain>
        <tissue evidence="1">Leaves</tissue>
    </source>
</reference>
<comment type="caution">
    <text evidence="1">The sequence shown here is derived from an EMBL/GenBank/DDBJ whole genome shotgun (WGS) entry which is preliminary data.</text>
</comment>
<dbReference type="EMBL" id="JAUJYO010000020">
    <property type="protein sequence ID" value="KAK1286577.1"/>
    <property type="molecule type" value="Genomic_DNA"/>
</dbReference>
<protein>
    <submittedName>
        <fullName evidence="1">Uncharacterized protein</fullName>
    </submittedName>
</protein>
<name>A0AAV9CCS3_ACOCL</name>
<keyword evidence="2" id="KW-1185">Reference proteome</keyword>
<evidence type="ECO:0000313" key="2">
    <source>
        <dbReference type="Proteomes" id="UP001180020"/>
    </source>
</evidence>
<accession>A0AAV9CCS3</accession>
<dbReference type="Proteomes" id="UP001180020">
    <property type="component" value="Unassembled WGS sequence"/>
</dbReference>
<evidence type="ECO:0000313" key="1">
    <source>
        <dbReference type="EMBL" id="KAK1286577.1"/>
    </source>
</evidence>